<dbReference type="InterPro" id="IPR001610">
    <property type="entry name" value="PAC"/>
</dbReference>
<dbReference type="InterPro" id="IPR029016">
    <property type="entry name" value="GAF-like_dom_sf"/>
</dbReference>
<feature type="domain" description="PAC" evidence="12">
    <location>
        <begin position="261"/>
        <end position="313"/>
    </location>
</feature>
<dbReference type="CDD" id="cd00082">
    <property type="entry name" value="HisKA"/>
    <property type="match status" value="1"/>
</dbReference>
<dbReference type="CDD" id="cd17580">
    <property type="entry name" value="REC_2_DhkD-like"/>
    <property type="match status" value="1"/>
</dbReference>
<feature type="domain" description="PAS" evidence="11">
    <location>
        <begin position="443"/>
        <end position="515"/>
    </location>
</feature>
<dbReference type="SMART" id="SM00448">
    <property type="entry name" value="REC"/>
    <property type="match status" value="1"/>
</dbReference>
<dbReference type="SMART" id="SM00388">
    <property type="entry name" value="HisKA"/>
    <property type="match status" value="1"/>
</dbReference>
<dbReference type="CDD" id="cd00130">
    <property type="entry name" value="PAS"/>
    <property type="match status" value="2"/>
</dbReference>
<evidence type="ECO:0000256" key="2">
    <source>
        <dbReference type="ARBA" id="ARBA00012438"/>
    </source>
</evidence>
<comment type="caution">
    <text evidence="13">The sequence shown here is derived from an EMBL/GenBank/DDBJ whole genome shotgun (WGS) entry which is preliminary data.</text>
</comment>
<dbReference type="InterPro" id="IPR003018">
    <property type="entry name" value="GAF"/>
</dbReference>
<gene>
    <name evidence="13" type="primary">luxQ_1</name>
    <name evidence="13" type="ORF">Mal64_01580</name>
</gene>
<dbReference type="Gene3D" id="3.30.450.20">
    <property type="entry name" value="PAS domain"/>
    <property type="match status" value="4"/>
</dbReference>
<dbReference type="PROSITE" id="PS50112">
    <property type="entry name" value="PAS"/>
    <property type="match status" value="3"/>
</dbReference>
<evidence type="ECO:0000256" key="6">
    <source>
        <dbReference type="ARBA" id="ARBA00023012"/>
    </source>
</evidence>
<reference evidence="13 14" key="1">
    <citation type="submission" date="2019-02" db="EMBL/GenBank/DDBJ databases">
        <title>Deep-cultivation of Planctomycetes and their phenomic and genomic characterization uncovers novel biology.</title>
        <authorList>
            <person name="Wiegand S."/>
            <person name="Jogler M."/>
            <person name="Boedeker C."/>
            <person name="Pinto D."/>
            <person name="Vollmers J."/>
            <person name="Rivas-Marin E."/>
            <person name="Kohn T."/>
            <person name="Peeters S.H."/>
            <person name="Heuer A."/>
            <person name="Rast P."/>
            <person name="Oberbeckmann S."/>
            <person name="Bunk B."/>
            <person name="Jeske O."/>
            <person name="Meyerdierks A."/>
            <person name="Storesund J.E."/>
            <person name="Kallscheuer N."/>
            <person name="Luecker S."/>
            <person name="Lage O.M."/>
            <person name="Pohl T."/>
            <person name="Merkel B.J."/>
            <person name="Hornburger P."/>
            <person name="Mueller R.-W."/>
            <person name="Bruemmer F."/>
            <person name="Labrenz M."/>
            <person name="Spormann A.M."/>
            <person name="Op Den Camp H."/>
            <person name="Overmann J."/>
            <person name="Amann R."/>
            <person name="Jetten M.S.M."/>
            <person name="Mascher T."/>
            <person name="Medema M.H."/>
            <person name="Devos D.P."/>
            <person name="Kaster A.-K."/>
            <person name="Ovreas L."/>
            <person name="Rohde M."/>
            <person name="Galperin M.Y."/>
            <person name="Jogler C."/>
        </authorList>
    </citation>
    <scope>NUCLEOTIDE SEQUENCE [LARGE SCALE GENOMIC DNA]</scope>
    <source>
        <strain evidence="13 14">Mal64</strain>
    </source>
</reference>
<dbReference type="SUPFAM" id="SSF47384">
    <property type="entry name" value="Homodimeric domain of signal transducing histidine kinase"/>
    <property type="match status" value="1"/>
</dbReference>
<dbReference type="SMART" id="SM00065">
    <property type="entry name" value="GAF"/>
    <property type="match status" value="1"/>
</dbReference>
<dbReference type="FunFam" id="1.10.287.130:FF:000001">
    <property type="entry name" value="Two-component sensor histidine kinase"/>
    <property type="match status" value="1"/>
</dbReference>
<sequence length="1241" mass="137043">MKEASIRLSFEATDLAKATADLVEPLRPVVEQAGLRLTVDCPPLPQPVYVDARRWAALVLHLLSDAIRNPAGDEVLVRLVASDGSAVLSITGAGVGFANEGATQGAAKVSDADARTSGEALGVHDSVRESIELLGGETRVVAREGRGSCVVVALPFGFAHLPADHVRGAEQPGANLSVVAAGEPSQPSEWRFQSMADAAPAMLWITDPDGACTFLSNGWYEFTGQTESEALGFGWLDAVHPEDREASGRIFRDANVSREPFSLDYRLRRADGQYRWAIDAGKPRLGEAGRFLGYIGSVIDVHERKLAEEEIRHNAAILEGITKGTREQIAAQSDQYRYIYFNDAYKSTFESLWGTPLVHGVSMLEAMAQWPDEREKARALWGRAHAGETFSVVMEFGPSEAEARVFELQFSPLFGADGDQVGAAHILRDVTDQARMQEALQESELRYRLVGQAANDAIWDWDFTTNAVTWNEGVQTRFDYAASEVGPDATWWIDQIHPADRDKVSHGIHAAIDGGRTHWSDEYRFRKSGGGYATVFDRGTIVHDRDGKPIRMVGSMLDLTERRNTEKRQQFLTELATTTQPLAAPDEVTDQTARLLAEHLGTDRCAYAEVVNEADFVVIGEYSRGVPSIAGRWPVAAFGAECERRMMAGEPFVVEDAETDPHVTSECRPSYEKLSLRAVVCVPLHKNGRLTAAMAVHHTSPRIWRKEEIELVQTVASHCWEAIERSAANRRLRDSEERFRRLVEGSPFGMYVVDSQLQIVHMNSRSQTGAFRNVRPVLGRHIGEVMRILWPEEVAANVVTAFKRTIETGKPYMSKDFVNRRVDVGSVEGYEWELQRLTLADGQLGVICYYFDSSDLHLAHEALREADRRKDEFLATLAHELRNPLAPIRTGLELLKLSKDEPEAAEETRQVMERQTLQLVALVDDLLDVSRITRGKLNLRRKQVSLKEVVRSAVEASTPLIEESGHRLTVRLPDRPTVLHVDPHRMAQVVSNLLTNAAKYTPPGGSIDLGCSVERGEAVVRVKDSGVGIPAEIQQSVFDMFDQGERSLESGHTGLGIGLTLVRSLVEMHGGTVEVESEGAGKGSEFRVRLPLHESPSLTEIEETPDQEDELFPEDFGLRVLVVDDNRGAAHLLGALCEKFGNEVRRASDGRQALEQAADFLPQVVLMDVNMPVMDGCEAARRMRAEPWGAAITLVAVTGNGQVVDRQRSSAAGFDKHLVKPIDATELQRLFTSLLGRLPGV</sequence>
<evidence type="ECO:0000259" key="11">
    <source>
        <dbReference type="PROSITE" id="PS50112"/>
    </source>
</evidence>
<dbReference type="SUPFAM" id="SSF55874">
    <property type="entry name" value="ATPase domain of HSP90 chaperone/DNA topoisomerase II/histidine kinase"/>
    <property type="match status" value="2"/>
</dbReference>
<dbReference type="Pfam" id="PF08447">
    <property type="entry name" value="PAS_3"/>
    <property type="match status" value="2"/>
</dbReference>
<dbReference type="InterPro" id="IPR035965">
    <property type="entry name" value="PAS-like_dom_sf"/>
</dbReference>
<keyword evidence="7" id="KW-0472">Membrane</keyword>
<evidence type="ECO:0000256" key="3">
    <source>
        <dbReference type="ARBA" id="ARBA00022553"/>
    </source>
</evidence>
<feature type="domain" description="Response regulatory" evidence="10">
    <location>
        <begin position="1119"/>
        <end position="1235"/>
    </location>
</feature>
<keyword evidence="14" id="KW-1185">Reference proteome</keyword>
<feature type="domain" description="PAC" evidence="12">
    <location>
        <begin position="519"/>
        <end position="571"/>
    </location>
</feature>
<dbReference type="Pfam" id="PF08448">
    <property type="entry name" value="PAS_4"/>
    <property type="match status" value="2"/>
</dbReference>
<keyword evidence="5 13" id="KW-0418">Kinase</keyword>
<dbReference type="RefSeq" id="WP_197525307.1">
    <property type="nucleotide sequence ID" value="NZ_SJPQ01000001.1"/>
</dbReference>
<dbReference type="Gene3D" id="3.30.450.40">
    <property type="match status" value="1"/>
</dbReference>
<dbReference type="PRINTS" id="PR00344">
    <property type="entry name" value="BCTRLSENSOR"/>
</dbReference>
<dbReference type="SUPFAM" id="SSF52172">
    <property type="entry name" value="CheY-like"/>
    <property type="match status" value="1"/>
</dbReference>
<name>A0A5C5ZQN1_9BACT</name>
<feature type="domain" description="PAS" evidence="11">
    <location>
        <begin position="188"/>
        <end position="245"/>
    </location>
</feature>
<comment type="catalytic activity">
    <reaction evidence="1">
        <text>ATP + protein L-histidine = ADP + protein N-phospho-L-histidine.</text>
        <dbReference type="EC" id="2.7.13.3"/>
    </reaction>
</comment>
<evidence type="ECO:0000313" key="13">
    <source>
        <dbReference type="EMBL" id="TWT89779.1"/>
    </source>
</evidence>
<dbReference type="InterPro" id="IPR004358">
    <property type="entry name" value="Sig_transdc_His_kin-like_C"/>
</dbReference>
<dbReference type="SMART" id="SM00387">
    <property type="entry name" value="HATPase_c"/>
    <property type="match status" value="1"/>
</dbReference>
<dbReference type="SUPFAM" id="SSF55785">
    <property type="entry name" value="PYP-like sensor domain (PAS domain)"/>
    <property type="match status" value="4"/>
</dbReference>
<dbReference type="EC" id="2.7.13.3" evidence="2"/>
<dbReference type="InterPro" id="IPR001789">
    <property type="entry name" value="Sig_transdc_resp-reg_receiver"/>
</dbReference>
<dbReference type="InterPro" id="IPR013655">
    <property type="entry name" value="PAS_fold_3"/>
</dbReference>
<dbReference type="InterPro" id="IPR005467">
    <property type="entry name" value="His_kinase_dom"/>
</dbReference>
<keyword evidence="4 13" id="KW-0808">Transferase</keyword>
<dbReference type="GO" id="GO:0000155">
    <property type="term" value="F:phosphorelay sensor kinase activity"/>
    <property type="evidence" value="ECO:0007669"/>
    <property type="project" value="InterPro"/>
</dbReference>
<evidence type="ECO:0000256" key="5">
    <source>
        <dbReference type="ARBA" id="ARBA00022777"/>
    </source>
</evidence>
<dbReference type="NCBIfam" id="TIGR00229">
    <property type="entry name" value="sensory_box"/>
    <property type="match status" value="2"/>
</dbReference>
<dbReference type="SUPFAM" id="SSF55781">
    <property type="entry name" value="GAF domain-like"/>
    <property type="match status" value="1"/>
</dbReference>
<feature type="domain" description="Histidine kinase" evidence="9">
    <location>
        <begin position="876"/>
        <end position="1094"/>
    </location>
</feature>
<dbReference type="InterPro" id="IPR000700">
    <property type="entry name" value="PAS-assoc_C"/>
</dbReference>
<keyword evidence="6" id="KW-0902">Two-component regulatory system</keyword>
<dbReference type="PANTHER" id="PTHR43547:SF2">
    <property type="entry name" value="HYBRID SIGNAL TRANSDUCTION HISTIDINE KINASE C"/>
    <property type="match status" value="1"/>
</dbReference>
<dbReference type="SMART" id="SM00091">
    <property type="entry name" value="PAS"/>
    <property type="match status" value="3"/>
</dbReference>
<dbReference type="InterPro" id="IPR003661">
    <property type="entry name" value="HisK_dim/P_dom"/>
</dbReference>
<organism evidence="13 14">
    <name type="scientific">Pseudobythopirellula maris</name>
    <dbReference type="NCBI Taxonomy" id="2527991"/>
    <lineage>
        <taxon>Bacteria</taxon>
        <taxon>Pseudomonadati</taxon>
        <taxon>Planctomycetota</taxon>
        <taxon>Planctomycetia</taxon>
        <taxon>Pirellulales</taxon>
        <taxon>Lacipirellulaceae</taxon>
        <taxon>Pseudobythopirellula</taxon>
    </lineage>
</organism>
<proteinExistence type="predicted"/>
<dbReference type="InterPro" id="IPR013656">
    <property type="entry name" value="PAS_4"/>
</dbReference>
<dbReference type="AlphaFoldDB" id="A0A5C5ZQN1"/>
<feature type="modified residue" description="4-aspartylphosphate" evidence="8">
    <location>
        <position position="1168"/>
    </location>
</feature>
<evidence type="ECO:0000256" key="1">
    <source>
        <dbReference type="ARBA" id="ARBA00000085"/>
    </source>
</evidence>
<dbReference type="InterPro" id="IPR011006">
    <property type="entry name" value="CheY-like_superfamily"/>
</dbReference>
<dbReference type="PROSITE" id="PS50113">
    <property type="entry name" value="PAC"/>
    <property type="match status" value="3"/>
</dbReference>
<dbReference type="Gene3D" id="3.30.565.10">
    <property type="entry name" value="Histidine kinase-like ATPase, C-terminal domain"/>
    <property type="match status" value="2"/>
</dbReference>
<dbReference type="FunFam" id="3.30.565.10:FF:000006">
    <property type="entry name" value="Sensor histidine kinase WalK"/>
    <property type="match status" value="1"/>
</dbReference>
<evidence type="ECO:0000259" key="12">
    <source>
        <dbReference type="PROSITE" id="PS50113"/>
    </source>
</evidence>
<evidence type="ECO:0000313" key="14">
    <source>
        <dbReference type="Proteomes" id="UP000315440"/>
    </source>
</evidence>
<dbReference type="Pfam" id="PF02518">
    <property type="entry name" value="HATPase_c"/>
    <property type="match status" value="2"/>
</dbReference>
<dbReference type="InterPro" id="IPR036890">
    <property type="entry name" value="HATPase_C_sf"/>
</dbReference>
<dbReference type="InterPro" id="IPR036097">
    <property type="entry name" value="HisK_dim/P_sf"/>
</dbReference>
<evidence type="ECO:0000256" key="8">
    <source>
        <dbReference type="PROSITE-ProRule" id="PRU00169"/>
    </source>
</evidence>
<dbReference type="InterPro" id="IPR000014">
    <property type="entry name" value="PAS"/>
</dbReference>
<evidence type="ECO:0000259" key="9">
    <source>
        <dbReference type="PROSITE" id="PS50109"/>
    </source>
</evidence>
<evidence type="ECO:0000256" key="7">
    <source>
        <dbReference type="ARBA" id="ARBA00023136"/>
    </source>
</evidence>
<dbReference type="SMART" id="SM00086">
    <property type="entry name" value="PAC"/>
    <property type="match status" value="2"/>
</dbReference>
<accession>A0A5C5ZQN1</accession>
<dbReference type="FunFam" id="3.30.450.20:FF:000099">
    <property type="entry name" value="Sensory box sensor histidine kinase"/>
    <property type="match status" value="1"/>
</dbReference>
<dbReference type="Gene3D" id="1.10.287.130">
    <property type="match status" value="1"/>
</dbReference>
<dbReference type="Gene3D" id="3.40.50.2300">
    <property type="match status" value="1"/>
</dbReference>
<dbReference type="Pfam" id="PF00072">
    <property type="entry name" value="Response_reg"/>
    <property type="match status" value="1"/>
</dbReference>
<dbReference type="PROSITE" id="PS50109">
    <property type="entry name" value="HIS_KIN"/>
    <property type="match status" value="1"/>
</dbReference>
<feature type="domain" description="PAS" evidence="11">
    <location>
        <begin position="735"/>
        <end position="809"/>
    </location>
</feature>
<evidence type="ECO:0000259" key="10">
    <source>
        <dbReference type="PROSITE" id="PS50110"/>
    </source>
</evidence>
<feature type="domain" description="PAC" evidence="12">
    <location>
        <begin position="388"/>
        <end position="442"/>
    </location>
</feature>
<dbReference type="PANTHER" id="PTHR43547">
    <property type="entry name" value="TWO-COMPONENT HISTIDINE KINASE"/>
    <property type="match status" value="1"/>
</dbReference>
<dbReference type="InterPro" id="IPR003594">
    <property type="entry name" value="HATPase_dom"/>
</dbReference>
<keyword evidence="3 8" id="KW-0597">Phosphoprotein</keyword>
<dbReference type="Pfam" id="PF00512">
    <property type="entry name" value="HisKA"/>
    <property type="match status" value="1"/>
</dbReference>
<dbReference type="Pfam" id="PF01590">
    <property type="entry name" value="GAF"/>
    <property type="match status" value="1"/>
</dbReference>
<evidence type="ECO:0000256" key="4">
    <source>
        <dbReference type="ARBA" id="ARBA00022679"/>
    </source>
</evidence>
<dbReference type="PROSITE" id="PS50110">
    <property type="entry name" value="RESPONSE_REGULATORY"/>
    <property type="match status" value="1"/>
</dbReference>
<protein>
    <recommendedName>
        <fullName evidence="2">histidine kinase</fullName>
        <ecNumber evidence="2">2.7.13.3</ecNumber>
    </recommendedName>
</protein>
<dbReference type="EMBL" id="SJPQ01000001">
    <property type="protein sequence ID" value="TWT89779.1"/>
    <property type="molecule type" value="Genomic_DNA"/>
</dbReference>
<dbReference type="CDD" id="cd00075">
    <property type="entry name" value="HATPase"/>
    <property type="match status" value="1"/>
</dbReference>
<dbReference type="Proteomes" id="UP000315440">
    <property type="component" value="Unassembled WGS sequence"/>
</dbReference>